<dbReference type="PANTHER" id="PTHR31866:SF1">
    <property type="entry name" value="GENE 4779-RELATED"/>
    <property type="match status" value="1"/>
</dbReference>
<evidence type="ECO:0000256" key="1">
    <source>
        <dbReference type="SAM" id="MobiDB-lite"/>
    </source>
</evidence>
<keyword evidence="3" id="KW-1185">Reference proteome</keyword>
<feature type="non-terminal residue" evidence="2">
    <location>
        <position position="144"/>
    </location>
</feature>
<comment type="caution">
    <text evidence="2">The sequence shown here is derived from an EMBL/GenBank/DDBJ whole genome shotgun (WGS) entry which is preliminary data.</text>
</comment>
<evidence type="ECO:0000313" key="2">
    <source>
        <dbReference type="EMBL" id="VTJ89227.1"/>
    </source>
</evidence>
<dbReference type="AlphaFoldDB" id="A0A5E4D4P8"/>
<dbReference type="InterPro" id="IPR027822">
    <property type="entry name" value="DUF4641"/>
</dbReference>
<name>A0A5E4D4P8_MARMO</name>
<feature type="compositionally biased region" description="Polar residues" evidence="1">
    <location>
        <begin position="1"/>
        <end position="10"/>
    </location>
</feature>
<feature type="region of interest" description="Disordered" evidence="1">
    <location>
        <begin position="1"/>
        <end position="60"/>
    </location>
</feature>
<accession>A0A5E4D4P8</accession>
<dbReference type="PANTHER" id="PTHR31866">
    <property type="entry name" value="GENE 4779-RELATED"/>
    <property type="match status" value="1"/>
</dbReference>
<dbReference type="Proteomes" id="UP000335636">
    <property type="component" value="Unassembled WGS sequence"/>
</dbReference>
<dbReference type="Pfam" id="PF15483">
    <property type="entry name" value="DUF4641"/>
    <property type="match status" value="1"/>
</dbReference>
<sequence length="144" mass="14967">LPDMSSTDEASVQEDGFGLDGVKRTTVTSAGPRATRVPGLGLELGPPRSGEGEGGLPDPEGYEFELEAQGEQLEAGGAVLRVGEGRPGSMADKKGDALDFVPHLAVESVASVQQLTGQETPGAHRYLSPESWVAELPAIWANAE</sequence>
<reference evidence="2" key="1">
    <citation type="submission" date="2019-04" db="EMBL/GenBank/DDBJ databases">
        <authorList>
            <person name="Alioto T."/>
            <person name="Alioto T."/>
        </authorList>
    </citation>
    <scope>NUCLEOTIDE SEQUENCE [LARGE SCALE GENOMIC DNA]</scope>
</reference>
<proteinExistence type="predicted"/>
<feature type="non-terminal residue" evidence="2">
    <location>
        <position position="1"/>
    </location>
</feature>
<evidence type="ECO:0000313" key="3">
    <source>
        <dbReference type="Proteomes" id="UP000335636"/>
    </source>
</evidence>
<protein>
    <submittedName>
        <fullName evidence="2">Uncharacterized protein</fullName>
    </submittedName>
</protein>
<organism evidence="2 3">
    <name type="scientific">Marmota monax</name>
    <name type="common">Woodchuck</name>
    <dbReference type="NCBI Taxonomy" id="9995"/>
    <lineage>
        <taxon>Eukaryota</taxon>
        <taxon>Metazoa</taxon>
        <taxon>Chordata</taxon>
        <taxon>Craniata</taxon>
        <taxon>Vertebrata</taxon>
        <taxon>Euteleostomi</taxon>
        <taxon>Mammalia</taxon>
        <taxon>Eutheria</taxon>
        <taxon>Euarchontoglires</taxon>
        <taxon>Glires</taxon>
        <taxon>Rodentia</taxon>
        <taxon>Sciuromorpha</taxon>
        <taxon>Sciuridae</taxon>
        <taxon>Xerinae</taxon>
        <taxon>Marmotini</taxon>
        <taxon>Marmota</taxon>
    </lineage>
</organism>
<gene>
    <name evidence="2" type="ORF">MONAX_5E019726</name>
</gene>
<dbReference type="EMBL" id="CABDUW010003418">
    <property type="protein sequence ID" value="VTJ89227.1"/>
    <property type="molecule type" value="Genomic_DNA"/>
</dbReference>